<evidence type="ECO:0000313" key="6">
    <source>
        <dbReference type="EMBL" id="BAT57902.1"/>
    </source>
</evidence>
<dbReference type="AlphaFoldDB" id="A0A0S3PQ52"/>
<feature type="short sequence motif" description="DGA/G" evidence="4">
    <location>
        <begin position="174"/>
        <end position="176"/>
    </location>
</feature>
<dbReference type="InterPro" id="IPR002641">
    <property type="entry name" value="PNPLA_dom"/>
</dbReference>
<keyword evidence="2 4" id="KW-0442">Lipid degradation</keyword>
<dbReference type="PANTHER" id="PTHR14226:SF29">
    <property type="entry name" value="NEUROPATHY TARGET ESTERASE SWS"/>
    <property type="match status" value="1"/>
</dbReference>
<dbReference type="Pfam" id="PF01734">
    <property type="entry name" value="Patatin"/>
    <property type="match status" value="1"/>
</dbReference>
<name>A0A0S3PQ52_9BRAD</name>
<sequence>MHADMKRKSFALALGGGGARGLAHIPVLEAIDAMDLKPALISGSSMGALIGALYATGMPPREIRRFAIASLRDRGDVWRLLMKARVGTWSDLLSPGLGNPVLMDAEILVTTFLGEHLPETFADLAIPLTVTATDLYGRHERTFATGPLLPALAASMAIPGLVRPVEIDGRILVDGAAANPLPFDIARGRADVIVAVDTATGPTEPRGIPDPWDALFSTIQLMGQSITAGKLRDGAPDLILRPNVSTFRLLDFLSVSAILRVADAIKPEVEAKLGALL</sequence>
<dbReference type="GO" id="GO:0016042">
    <property type="term" value="P:lipid catabolic process"/>
    <property type="evidence" value="ECO:0007669"/>
    <property type="project" value="UniProtKB-UniRule"/>
</dbReference>
<keyword evidence="7" id="KW-1185">Reference proteome</keyword>
<evidence type="ECO:0000256" key="1">
    <source>
        <dbReference type="ARBA" id="ARBA00022801"/>
    </source>
</evidence>
<dbReference type="KEGG" id="vgo:GJW-30_1_00412"/>
<dbReference type="GO" id="GO:0016787">
    <property type="term" value="F:hydrolase activity"/>
    <property type="evidence" value="ECO:0007669"/>
    <property type="project" value="UniProtKB-UniRule"/>
</dbReference>
<dbReference type="Proteomes" id="UP000236884">
    <property type="component" value="Chromosome"/>
</dbReference>
<gene>
    <name evidence="6" type="primary">rssA_1</name>
    <name evidence="6" type="ORF">GJW-30_1_00412</name>
</gene>
<dbReference type="PANTHER" id="PTHR14226">
    <property type="entry name" value="NEUROPATHY TARGET ESTERASE/SWISS CHEESE D.MELANOGASTER"/>
    <property type="match status" value="1"/>
</dbReference>
<organism evidence="6 7">
    <name type="scientific">Variibacter gotjawalensis</name>
    <dbReference type="NCBI Taxonomy" id="1333996"/>
    <lineage>
        <taxon>Bacteria</taxon>
        <taxon>Pseudomonadati</taxon>
        <taxon>Pseudomonadota</taxon>
        <taxon>Alphaproteobacteria</taxon>
        <taxon>Hyphomicrobiales</taxon>
        <taxon>Nitrobacteraceae</taxon>
        <taxon>Variibacter</taxon>
    </lineage>
</organism>
<accession>A0A0S3PQ52</accession>
<reference evidence="6 7" key="1">
    <citation type="submission" date="2015-08" db="EMBL/GenBank/DDBJ databases">
        <title>Investigation of the bacterial diversity of lava forest soil.</title>
        <authorList>
            <person name="Lee J.S."/>
        </authorList>
    </citation>
    <scope>NUCLEOTIDE SEQUENCE [LARGE SCALE GENOMIC DNA]</scope>
    <source>
        <strain evidence="6 7">GJW-30</strain>
    </source>
</reference>
<feature type="short sequence motif" description="GXSXG" evidence="4">
    <location>
        <begin position="43"/>
        <end position="47"/>
    </location>
</feature>
<dbReference type="InterPro" id="IPR050301">
    <property type="entry name" value="NTE"/>
</dbReference>
<evidence type="ECO:0000256" key="4">
    <source>
        <dbReference type="PROSITE-ProRule" id="PRU01161"/>
    </source>
</evidence>
<feature type="domain" description="PNPLA" evidence="5">
    <location>
        <begin position="12"/>
        <end position="187"/>
    </location>
</feature>
<evidence type="ECO:0000313" key="7">
    <source>
        <dbReference type="Proteomes" id="UP000236884"/>
    </source>
</evidence>
<proteinExistence type="predicted"/>
<keyword evidence="1 4" id="KW-0378">Hydrolase</keyword>
<feature type="short sequence motif" description="GXGXXG" evidence="4">
    <location>
        <begin position="16"/>
        <end position="21"/>
    </location>
</feature>
<dbReference type="Gene3D" id="3.40.1090.10">
    <property type="entry name" value="Cytosolic phospholipase A2 catalytic domain"/>
    <property type="match status" value="2"/>
</dbReference>
<evidence type="ECO:0000256" key="2">
    <source>
        <dbReference type="ARBA" id="ARBA00022963"/>
    </source>
</evidence>
<dbReference type="SUPFAM" id="SSF52151">
    <property type="entry name" value="FabD/lysophospholipase-like"/>
    <property type="match status" value="1"/>
</dbReference>
<feature type="active site" description="Nucleophile" evidence="4">
    <location>
        <position position="45"/>
    </location>
</feature>
<evidence type="ECO:0000256" key="3">
    <source>
        <dbReference type="ARBA" id="ARBA00023098"/>
    </source>
</evidence>
<protein>
    <submittedName>
        <fullName evidence="6">NTE family protein RssA</fullName>
    </submittedName>
</protein>
<keyword evidence="3 4" id="KW-0443">Lipid metabolism</keyword>
<evidence type="ECO:0000259" key="5">
    <source>
        <dbReference type="PROSITE" id="PS51635"/>
    </source>
</evidence>
<dbReference type="PROSITE" id="PS51635">
    <property type="entry name" value="PNPLA"/>
    <property type="match status" value="1"/>
</dbReference>
<feature type="active site" description="Proton acceptor" evidence="4">
    <location>
        <position position="174"/>
    </location>
</feature>
<dbReference type="EMBL" id="AP014946">
    <property type="protein sequence ID" value="BAT57902.1"/>
    <property type="molecule type" value="Genomic_DNA"/>
</dbReference>
<dbReference type="InterPro" id="IPR016035">
    <property type="entry name" value="Acyl_Trfase/lysoPLipase"/>
</dbReference>